<protein>
    <submittedName>
        <fullName evidence="1">Uncharacterized protein</fullName>
    </submittedName>
</protein>
<gene>
    <name evidence="1" type="ORF">KQX54_005973</name>
</gene>
<organism evidence="1 2">
    <name type="scientific">Cotesia glomerata</name>
    <name type="common">Lepidopteran parasitic wasp</name>
    <name type="synonym">Apanteles glomeratus</name>
    <dbReference type="NCBI Taxonomy" id="32391"/>
    <lineage>
        <taxon>Eukaryota</taxon>
        <taxon>Metazoa</taxon>
        <taxon>Ecdysozoa</taxon>
        <taxon>Arthropoda</taxon>
        <taxon>Hexapoda</taxon>
        <taxon>Insecta</taxon>
        <taxon>Pterygota</taxon>
        <taxon>Neoptera</taxon>
        <taxon>Endopterygota</taxon>
        <taxon>Hymenoptera</taxon>
        <taxon>Apocrita</taxon>
        <taxon>Ichneumonoidea</taxon>
        <taxon>Braconidae</taxon>
        <taxon>Microgastrinae</taxon>
        <taxon>Cotesia</taxon>
    </lineage>
</organism>
<dbReference type="Proteomes" id="UP000826195">
    <property type="component" value="Unassembled WGS sequence"/>
</dbReference>
<dbReference type="AlphaFoldDB" id="A0AAV7IK10"/>
<evidence type="ECO:0000313" key="2">
    <source>
        <dbReference type="Proteomes" id="UP000826195"/>
    </source>
</evidence>
<name>A0AAV7IK10_COTGL</name>
<reference evidence="1 2" key="1">
    <citation type="journal article" date="2021" name="J. Hered.">
        <title>A chromosome-level genome assembly of the parasitoid wasp, Cotesia glomerata (Hymenoptera: Braconidae).</title>
        <authorList>
            <person name="Pinto B.J."/>
            <person name="Weis J.J."/>
            <person name="Gamble T."/>
            <person name="Ode P.J."/>
            <person name="Paul R."/>
            <person name="Zaspel J.M."/>
        </authorList>
    </citation>
    <scope>NUCLEOTIDE SEQUENCE [LARGE SCALE GENOMIC DNA]</scope>
    <source>
        <strain evidence="1">CgM1</strain>
    </source>
</reference>
<proteinExistence type="predicted"/>
<evidence type="ECO:0000313" key="1">
    <source>
        <dbReference type="EMBL" id="KAH0553933.1"/>
    </source>
</evidence>
<sequence>MFPNRVWFFKIARTADPREFWQVVKKLRKAKQQPNPIPIATWEEFYKNVFPPRTIDHTSFYDNRHPYLDAEFSYQQVKKEIAKSKKNKSPCLPIQSTSRYYYLGTTLDAASKGKLAVEEAIMNGRIATGATCSILSKARSDSWKTKTKLFNSIVAPTILYGVETWGLDHLEEIDRAQAEYYKKILVTMKHTRLHDPSGDRSHETFGNSADSNLEMGHSHSKNELWPRVCLIHLIKLAENPNRHKV</sequence>
<keyword evidence="2" id="KW-1185">Reference proteome</keyword>
<dbReference type="EMBL" id="JAHXZJ010001119">
    <property type="protein sequence ID" value="KAH0553933.1"/>
    <property type="molecule type" value="Genomic_DNA"/>
</dbReference>
<comment type="caution">
    <text evidence="1">The sequence shown here is derived from an EMBL/GenBank/DDBJ whole genome shotgun (WGS) entry which is preliminary data.</text>
</comment>
<accession>A0AAV7IK10</accession>